<proteinExistence type="predicted"/>
<comment type="caution">
    <text evidence="2">The sequence shown here is derived from an EMBL/GenBank/DDBJ whole genome shotgun (WGS) entry which is preliminary data.</text>
</comment>
<dbReference type="RefSeq" id="XP_037193102.1">
    <property type="nucleotide sequence ID" value="XM_037334568.1"/>
</dbReference>
<dbReference type="GeneID" id="59258260"/>
<accession>A0A8H6EJ52</accession>
<evidence type="ECO:0000313" key="3">
    <source>
        <dbReference type="Proteomes" id="UP000531561"/>
    </source>
</evidence>
<dbReference type="Pfam" id="PF20150">
    <property type="entry name" value="2EXR"/>
    <property type="match status" value="1"/>
</dbReference>
<sequence>MESMTPQSISPLFLYESPIDTLSHEAFPYHSSAHQLFPPTENNIFTFPKFKLLPPELREQVFKEAVPDRNSRVADFYFEVYMNPGKIFLSINDKISPASHLLPLLHACKLSRAAVYSQLKHIRLSTQDPHGIMRNYHEKPPIRHFWENDRRLVQTYIDPVRDTLMLNIPDLVLLNHYGRSIDFSTVERLAITTFPTDVNRLIRRRMRKYPVLLAGLPKMCPDIKVLQVVSNFSVKDFASSYRLCKRRGYHMIDIDTEMRHDD</sequence>
<name>A0A8H6EJ52_9HELO</name>
<gene>
    <name evidence="2" type="ORF">Bfra_004163</name>
</gene>
<dbReference type="OrthoDB" id="3466147at2759"/>
<evidence type="ECO:0000313" key="2">
    <source>
        <dbReference type="EMBL" id="KAF5874156.1"/>
    </source>
</evidence>
<dbReference type="InterPro" id="IPR045518">
    <property type="entry name" value="2EXR"/>
</dbReference>
<keyword evidence="3" id="KW-1185">Reference proteome</keyword>
<organism evidence="2 3">
    <name type="scientific">Botrytis fragariae</name>
    <dbReference type="NCBI Taxonomy" id="1964551"/>
    <lineage>
        <taxon>Eukaryota</taxon>
        <taxon>Fungi</taxon>
        <taxon>Dikarya</taxon>
        <taxon>Ascomycota</taxon>
        <taxon>Pezizomycotina</taxon>
        <taxon>Leotiomycetes</taxon>
        <taxon>Helotiales</taxon>
        <taxon>Sclerotiniaceae</taxon>
        <taxon>Botrytis</taxon>
    </lineage>
</organism>
<dbReference type="PANTHER" id="PTHR35910">
    <property type="entry name" value="2EXR DOMAIN-CONTAINING PROTEIN"/>
    <property type="match status" value="1"/>
</dbReference>
<dbReference type="Proteomes" id="UP000531561">
    <property type="component" value="Unassembled WGS sequence"/>
</dbReference>
<dbReference type="PANTHER" id="PTHR35910:SF6">
    <property type="entry name" value="2EXR DOMAIN-CONTAINING PROTEIN"/>
    <property type="match status" value="1"/>
</dbReference>
<protein>
    <recommendedName>
        <fullName evidence="1">2EXR domain-containing protein</fullName>
    </recommendedName>
</protein>
<evidence type="ECO:0000259" key="1">
    <source>
        <dbReference type="Pfam" id="PF20150"/>
    </source>
</evidence>
<dbReference type="AlphaFoldDB" id="A0A8H6EJ52"/>
<dbReference type="EMBL" id="JABFCT010000007">
    <property type="protein sequence ID" value="KAF5874156.1"/>
    <property type="molecule type" value="Genomic_DNA"/>
</dbReference>
<reference evidence="2 3" key="1">
    <citation type="journal article" date="2020" name="Phytopathology">
        <title>A high-quality genome resource of Botrytis fragariae, a new and rapidly spreading fungal pathogen causing strawberry gray mold in the U.S.A.</title>
        <authorList>
            <person name="Wu Y."/>
            <person name="Saski C.A."/>
            <person name="Schnabel G."/>
            <person name="Xiao S."/>
            <person name="Hu M."/>
        </authorList>
    </citation>
    <scope>NUCLEOTIDE SEQUENCE [LARGE SCALE GENOMIC DNA]</scope>
    <source>
        <strain evidence="2 3">BVB16</strain>
    </source>
</reference>
<feature type="domain" description="2EXR" evidence="1">
    <location>
        <begin position="47"/>
        <end position="164"/>
    </location>
</feature>